<reference evidence="6 7" key="2">
    <citation type="journal article" date="2016" name="Int. J. Syst. Evol. Microbiol.">
        <title>Bacillus gobiensis sp. nov., isolated from a soil sample.</title>
        <authorList>
            <person name="Liu B."/>
            <person name="Liu G.H."/>
            <person name="Cetin S."/>
            <person name="Schumann P."/>
            <person name="Pan Z.Z."/>
            <person name="Chen Q.Q."/>
        </authorList>
    </citation>
    <scope>NUCLEOTIDE SEQUENCE [LARGE SCALE GENOMIC DNA]</scope>
    <source>
        <strain evidence="6 7">FJAT-4402</strain>
    </source>
</reference>
<accession>A0A0M4FJR3</accession>
<dbReference type="CDD" id="cd05013">
    <property type="entry name" value="SIS_RpiR"/>
    <property type="match status" value="1"/>
</dbReference>
<dbReference type="PROSITE" id="PS51071">
    <property type="entry name" value="HTH_RPIR"/>
    <property type="match status" value="1"/>
</dbReference>
<dbReference type="Gene3D" id="3.40.50.10490">
    <property type="entry name" value="Glucose-6-phosphate isomerase like protein, domain 1"/>
    <property type="match status" value="1"/>
</dbReference>
<dbReference type="Gene3D" id="1.10.10.10">
    <property type="entry name" value="Winged helix-like DNA-binding domain superfamily/Winged helix DNA-binding domain"/>
    <property type="match status" value="1"/>
</dbReference>
<keyword evidence="3" id="KW-0804">Transcription</keyword>
<protein>
    <submittedName>
        <fullName evidence="6">RpiR family transcriptional regulator</fullName>
    </submittedName>
</protein>
<proteinExistence type="predicted"/>
<evidence type="ECO:0000313" key="7">
    <source>
        <dbReference type="Proteomes" id="UP000067625"/>
    </source>
</evidence>
<dbReference type="InterPro" id="IPR036388">
    <property type="entry name" value="WH-like_DNA-bd_sf"/>
</dbReference>
<dbReference type="OrthoDB" id="370421at2"/>
<keyword evidence="7" id="KW-1185">Reference proteome</keyword>
<dbReference type="Pfam" id="PF01418">
    <property type="entry name" value="HTH_6"/>
    <property type="match status" value="1"/>
</dbReference>
<dbReference type="GO" id="GO:0097367">
    <property type="term" value="F:carbohydrate derivative binding"/>
    <property type="evidence" value="ECO:0007669"/>
    <property type="project" value="InterPro"/>
</dbReference>
<dbReference type="GO" id="GO:0003700">
    <property type="term" value="F:DNA-binding transcription factor activity"/>
    <property type="evidence" value="ECO:0007669"/>
    <property type="project" value="InterPro"/>
</dbReference>
<organism evidence="6 7">
    <name type="scientific">Bacillus gobiensis</name>
    <dbReference type="NCBI Taxonomy" id="1441095"/>
    <lineage>
        <taxon>Bacteria</taxon>
        <taxon>Bacillati</taxon>
        <taxon>Bacillota</taxon>
        <taxon>Bacilli</taxon>
        <taxon>Bacillales</taxon>
        <taxon>Bacillaceae</taxon>
        <taxon>Bacillus</taxon>
    </lineage>
</organism>
<feature type="domain" description="SIS" evidence="5">
    <location>
        <begin position="123"/>
        <end position="264"/>
    </location>
</feature>
<keyword evidence="1" id="KW-0805">Transcription regulation</keyword>
<evidence type="ECO:0000313" key="6">
    <source>
        <dbReference type="EMBL" id="ALC83399.1"/>
    </source>
</evidence>
<dbReference type="Proteomes" id="UP000067625">
    <property type="component" value="Chromosome"/>
</dbReference>
<keyword evidence="2" id="KW-0238">DNA-binding</keyword>
<dbReference type="InterPro" id="IPR047640">
    <property type="entry name" value="RpiR-like"/>
</dbReference>
<evidence type="ECO:0000259" key="4">
    <source>
        <dbReference type="PROSITE" id="PS51071"/>
    </source>
</evidence>
<dbReference type="PATRIC" id="fig|1441095.3.peg.4189"/>
<dbReference type="RefSeq" id="WP_053605240.1">
    <property type="nucleotide sequence ID" value="NZ_CP012600.1"/>
</dbReference>
<dbReference type="AlphaFoldDB" id="A0A0M4FJR3"/>
<dbReference type="GO" id="GO:0003677">
    <property type="term" value="F:DNA binding"/>
    <property type="evidence" value="ECO:0007669"/>
    <property type="project" value="UniProtKB-KW"/>
</dbReference>
<dbReference type="InterPro" id="IPR046348">
    <property type="entry name" value="SIS_dom_sf"/>
</dbReference>
<evidence type="ECO:0000256" key="3">
    <source>
        <dbReference type="ARBA" id="ARBA00023163"/>
    </source>
</evidence>
<dbReference type="InterPro" id="IPR009057">
    <property type="entry name" value="Homeodomain-like_sf"/>
</dbReference>
<dbReference type="InterPro" id="IPR001347">
    <property type="entry name" value="SIS_dom"/>
</dbReference>
<gene>
    <name evidence="6" type="ORF">AM592_18975</name>
</gene>
<feature type="domain" description="HTH rpiR-type" evidence="4">
    <location>
        <begin position="3"/>
        <end position="79"/>
    </location>
</feature>
<dbReference type="PROSITE" id="PS51464">
    <property type="entry name" value="SIS"/>
    <property type="match status" value="1"/>
</dbReference>
<evidence type="ECO:0000256" key="1">
    <source>
        <dbReference type="ARBA" id="ARBA00023015"/>
    </source>
</evidence>
<dbReference type="GO" id="GO:1901135">
    <property type="term" value="P:carbohydrate derivative metabolic process"/>
    <property type="evidence" value="ECO:0007669"/>
    <property type="project" value="InterPro"/>
</dbReference>
<evidence type="ECO:0000256" key="2">
    <source>
        <dbReference type="ARBA" id="ARBA00023125"/>
    </source>
</evidence>
<dbReference type="SUPFAM" id="SSF46689">
    <property type="entry name" value="Homeodomain-like"/>
    <property type="match status" value="1"/>
</dbReference>
<dbReference type="EMBL" id="CP012600">
    <property type="protein sequence ID" value="ALC83399.1"/>
    <property type="molecule type" value="Genomic_DNA"/>
</dbReference>
<dbReference type="SUPFAM" id="SSF53697">
    <property type="entry name" value="SIS domain"/>
    <property type="match status" value="1"/>
</dbReference>
<name>A0A0M4FJR3_9BACI</name>
<reference evidence="7" key="1">
    <citation type="submission" date="2015-08" db="EMBL/GenBank/DDBJ databases">
        <title>Genome sequencing project for genomic taxonomy and phylogenomics of Bacillus-like bacteria.</title>
        <authorList>
            <person name="Liu B."/>
            <person name="Wang J."/>
            <person name="Zhu Y."/>
            <person name="Liu G."/>
            <person name="Chen Q."/>
            <person name="Chen Z."/>
            <person name="Lan J."/>
            <person name="Che J."/>
            <person name="Ge C."/>
            <person name="Shi H."/>
            <person name="Pan Z."/>
            <person name="Liu X."/>
        </authorList>
    </citation>
    <scope>NUCLEOTIDE SEQUENCE [LARGE SCALE GENOMIC DNA]</scope>
    <source>
        <strain evidence="7">FJAT-4402</strain>
    </source>
</reference>
<dbReference type="PANTHER" id="PTHR30514:SF10">
    <property type="entry name" value="MURR_RPIR FAMILY TRANSCRIPTIONAL REGULATOR"/>
    <property type="match status" value="1"/>
</dbReference>
<dbReference type="STRING" id="1441095.AM592_18975"/>
<sequence length="283" mass="31126">MTTGGLKMIQQMMSKLPQSERKLAAYILKNPREVINSTVQEVSSSAETSGAAVIRLCKSLGLNGFQDLKIRIAGDLNKPAEQGYRDIEPSESLYSIVEKTTSNSIQAIRDTAEIVNHIEIKRAIDLIINASYIHFCGIGASHIVATDAQQKLLRINKHATAFTDMHLAATLIANGNPNDVVFGISFSGETRETIDILRLAREKGVNTIGLTSFGQNTVSSLCDVSLYTSHSNEALFRSAATSSRLAQLYIIDILFLGIAAKQYDKTIQYIDRTRDAIKFLEKK</sequence>
<dbReference type="InterPro" id="IPR000281">
    <property type="entry name" value="HTH_RpiR"/>
</dbReference>
<dbReference type="PANTHER" id="PTHR30514">
    <property type="entry name" value="GLUCOKINASE"/>
    <property type="match status" value="1"/>
</dbReference>
<evidence type="ECO:0000259" key="5">
    <source>
        <dbReference type="PROSITE" id="PS51464"/>
    </source>
</evidence>
<dbReference type="InterPro" id="IPR035472">
    <property type="entry name" value="RpiR-like_SIS"/>
</dbReference>
<dbReference type="Pfam" id="PF01380">
    <property type="entry name" value="SIS"/>
    <property type="match status" value="1"/>
</dbReference>